<dbReference type="GO" id="GO:0045879">
    <property type="term" value="P:negative regulation of smoothened signaling pathway"/>
    <property type="evidence" value="ECO:0007669"/>
    <property type="project" value="TreeGrafter"/>
</dbReference>
<dbReference type="OrthoDB" id="5873834at2759"/>
<evidence type="ECO:0000313" key="9">
    <source>
        <dbReference type="Proteomes" id="UP001163046"/>
    </source>
</evidence>
<dbReference type="GO" id="GO:0005119">
    <property type="term" value="F:smoothened binding"/>
    <property type="evidence" value="ECO:0007669"/>
    <property type="project" value="TreeGrafter"/>
</dbReference>
<keyword evidence="9" id="KW-1185">Reference proteome</keyword>
<dbReference type="Proteomes" id="UP001163046">
    <property type="component" value="Unassembled WGS sequence"/>
</dbReference>
<comment type="subcellular location">
    <subcellularLocation>
        <location evidence="1">Membrane</location>
        <topology evidence="1">Multi-pass membrane protein</topology>
    </subcellularLocation>
</comment>
<feature type="transmembrane region" description="Helical" evidence="7">
    <location>
        <begin position="149"/>
        <end position="169"/>
    </location>
</feature>
<gene>
    <name evidence="8" type="primary">PTCH1_3</name>
    <name evidence="8" type="ORF">OS493_015426</name>
</gene>
<evidence type="ECO:0000256" key="2">
    <source>
        <dbReference type="ARBA" id="ARBA00005585"/>
    </source>
</evidence>
<keyword evidence="6" id="KW-0325">Glycoprotein</keyword>
<dbReference type="GO" id="GO:0005886">
    <property type="term" value="C:plasma membrane"/>
    <property type="evidence" value="ECO:0007669"/>
    <property type="project" value="TreeGrafter"/>
</dbReference>
<proteinExistence type="inferred from homology"/>
<comment type="similarity">
    <text evidence="2">Belongs to the patched family.</text>
</comment>
<protein>
    <submittedName>
        <fullName evidence="8">Protein patched 1</fullName>
    </submittedName>
</protein>
<evidence type="ECO:0000256" key="1">
    <source>
        <dbReference type="ARBA" id="ARBA00004141"/>
    </source>
</evidence>
<dbReference type="GO" id="GO:0008158">
    <property type="term" value="F:hedgehog receptor activity"/>
    <property type="evidence" value="ECO:0007669"/>
    <property type="project" value="TreeGrafter"/>
</dbReference>
<organism evidence="8 9">
    <name type="scientific">Desmophyllum pertusum</name>
    <dbReference type="NCBI Taxonomy" id="174260"/>
    <lineage>
        <taxon>Eukaryota</taxon>
        <taxon>Metazoa</taxon>
        <taxon>Cnidaria</taxon>
        <taxon>Anthozoa</taxon>
        <taxon>Hexacorallia</taxon>
        <taxon>Scleractinia</taxon>
        <taxon>Caryophylliina</taxon>
        <taxon>Caryophylliidae</taxon>
        <taxon>Desmophyllum</taxon>
    </lineage>
</organism>
<dbReference type="EMBL" id="MU826833">
    <property type="protein sequence ID" value="KAJ7372961.1"/>
    <property type="molecule type" value="Genomic_DNA"/>
</dbReference>
<evidence type="ECO:0000256" key="4">
    <source>
        <dbReference type="ARBA" id="ARBA00022989"/>
    </source>
</evidence>
<reference evidence="8" key="1">
    <citation type="submission" date="2023-01" db="EMBL/GenBank/DDBJ databases">
        <title>Genome assembly of the deep-sea coral Lophelia pertusa.</title>
        <authorList>
            <person name="Herrera S."/>
            <person name="Cordes E."/>
        </authorList>
    </citation>
    <scope>NUCLEOTIDE SEQUENCE</scope>
    <source>
        <strain evidence="8">USNM1676648</strain>
        <tissue evidence="8">Polyp</tissue>
    </source>
</reference>
<dbReference type="PANTHER" id="PTHR46022:SF1">
    <property type="entry name" value="PROTEIN PATCHED"/>
    <property type="match status" value="1"/>
</dbReference>
<keyword evidence="3 7" id="KW-0812">Transmembrane</keyword>
<name>A0A9W9Z0L4_9CNID</name>
<feature type="transmembrane region" description="Helical" evidence="7">
    <location>
        <begin position="29"/>
        <end position="51"/>
    </location>
</feature>
<sequence length="172" mass="19096">MGHQLALKFRSKLQEIFFKLGCFSQRCSWAVLAVGFFILIGLSVGIITARIETDVEKLWMEVGGRLEKELQNTEDSVGKGSELTNEILIQAANNEDTNILSVNSLQQHLKAVQTAIDVKVNIFNKTWTHTDLCYVPEVPSFNNTLVDGIISAIIPVPYSISIGLLLGWFKTA</sequence>
<evidence type="ECO:0000256" key="6">
    <source>
        <dbReference type="ARBA" id="ARBA00023180"/>
    </source>
</evidence>
<dbReference type="GO" id="GO:0097108">
    <property type="term" value="F:hedgehog family protein binding"/>
    <property type="evidence" value="ECO:0007669"/>
    <property type="project" value="TreeGrafter"/>
</dbReference>
<accession>A0A9W9Z0L4</accession>
<evidence type="ECO:0000256" key="3">
    <source>
        <dbReference type="ARBA" id="ARBA00022692"/>
    </source>
</evidence>
<evidence type="ECO:0000256" key="7">
    <source>
        <dbReference type="SAM" id="Phobius"/>
    </source>
</evidence>
<dbReference type="PANTHER" id="PTHR46022">
    <property type="entry name" value="PROTEIN PATCHED"/>
    <property type="match status" value="1"/>
</dbReference>
<evidence type="ECO:0000256" key="5">
    <source>
        <dbReference type="ARBA" id="ARBA00023136"/>
    </source>
</evidence>
<keyword evidence="5 7" id="KW-0472">Membrane</keyword>
<dbReference type="AlphaFoldDB" id="A0A9W9Z0L4"/>
<keyword evidence="4 7" id="KW-1133">Transmembrane helix</keyword>
<evidence type="ECO:0000313" key="8">
    <source>
        <dbReference type="EMBL" id="KAJ7372961.1"/>
    </source>
</evidence>
<comment type="caution">
    <text evidence="8">The sequence shown here is derived from an EMBL/GenBank/DDBJ whole genome shotgun (WGS) entry which is preliminary data.</text>
</comment>